<comment type="pathway">
    <text evidence="1">Protein modification; protein glycosylation.</text>
</comment>
<dbReference type="PANTHER" id="PTHR44835">
    <property type="entry name" value="UDP-N-ACETYLGLUCOSAMINE--PEPTIDE N-ACETYLGLUCOSAMINYLTRANSFERASE SPINDLY-RELATED"/>
    <property type="match status" value="1"/>
</dbReference>
<evidence type="ECO:0000256" key="6">
    <source>
        <dbReference type="ARBA" id="ARBA00022737"/>
    </source>
</evidence>
<evidence type="ECO:0000313" key="11">
    <source>
        <dbReference type="Proteomes" id="UP000003835"/>
    </source>
</evidence>
<protein>
    <recommendedName>
        <fullName evidence="3">protein O-GlcNAc transferase</fullName>
        <ecNumber evidence="3">2.4.1.255</ecNumber>
    </recommendedName>
</protein>
<dbReference type="eggNOG" id="COG3914">
    <property type="taxonomic scope" value="Bacteria"/>
</dbReference>
<dbReference type="InterPro" id="IPR011990">
    <property type="entry name" value="TPR-like_helical_dom_sf"/>
</dbReference>
<dbReference type="PANTHER" id="PTHR44835:SF1">
    <property type="entry name" value="PROTEIN O-GLCNAC TRANSFERASE"/>
    <property type="match status" value="1"/>
</dbReference>
<dbReference type="InterPro" id="IPR051939">
    <property type="entry name" value="Glycosyltr_41/O-GlcNAc_trsf"/>
</dbReference>
<dbReference type="Proteomes" id="UP000003835">
    <property type="component" value="Unassembled WGS sequence"/>
</dbReference>
<evidence type="ECO:0000256" key="7">
    <source>
        <dbReference type="ARBA" id="ARBA00022803"/>
    </source>
</evidence>
<proteinExistence type="inferred from homology"/>
<keyword evidence="11" id="KW-1185">Reference proteome</keyword>
<evidence type="ECO:0000256" key="1">
    <source>
        <dbReference type="ARBA" id="ARBA00004922"/>
    </source>
</evidence>
<dbReference type="PROSITE" id="PS50005">
    <property type="entry name" value="TPR"/>
    <property type="match status" value="1"/>
</dbReference>
<evidence type="ECO:0000256" key="4">
    <source>
        <dbReference type="ARBA" id="ARBA00022676"/>
    </source>
</evidence>
<evidence type="ECO:0000256" key="3">
    <source>
        <dbReference type="ARBA" id="ARBA00011970"/>
    </source>
</evidence>
<evidence type="ECO:0000256" key="2">
    <source>
        <dbReference type="ARBA" id="ARBA00005386"/>
    </source>
</evidence>
<comment type="similarity">
    <text evidence="2">Belongs to the glycosyltransferase 41 family. O-GlcNAc transferase subfamily.</text>
</comment>
<keyword evidence="7 8" id="KW-0802">TPR repeat</keyword>
<reference evidence="10 11" key="1">
    <citation type="submission" date="2008-07" db="EMBL/GenBank/DDBJ databases">
        <authorList>
            <person name="Tandeau de Marsac N."/>
            <person name="Ferriera S."/>
            <person name="Johnson J."/>
            <person name="Kravitz S."/>
            <person name="Beeson K."/>
            <person name="Sutton G."/>
            <person name="Rogers Y.-H."/>
            <person name="Friedman R."/>
            <person name="Frazier M."/>
            <person name="Venter J.C."/>
        </authorList>
    </citation>
    <scope>NUCLEOTIDE SEQUENCE [LARGE SCALE GENOMIC DNA]</scope>
    <source>
        <strain evidence="10 11">PCC 7420</strain>
    </source>
</reference>
<dbReference type="HOGENOM" id="CLU_022025_0_0_3"/>
<dbReference type="Gene3D" id="1.25.40.10">
    <property type="entry name" value="Tetratricopeptide repeat domain"/>
    <property type="match status" value="1"/>
</dbReference>
<keyword evidence="6" id="KW-0677">Repeat</keyword>
<dbReference type="Pfam" id="PF13844">
    <property type="entry name" value="Glyco_transf_41"/>
    <property type="match status" value="2"/>
</dbReference>
<evidence type="ECO:0000256" key="8">
    <source>
        <dbReference type="PROSITE-ProRule" id="PRU00339"/>
    </source>
</evidence>
<dbReference type="InterPro" id="IPR029489">
    <property type="entry name" value="OGT/SEC/SPY_C"/>
</dbReference>
<feature type="repeat" description="TPR" evidence="8">
    <location>
        <begin position="10"/>
        <end position="43"/>
    </location>
</feature>
<sequence>MIDKKVSSESVNLQQEAYQYLIQSDYGKAAELYQQAISAKPSVKQYYWYLGLTLLLQGQEAEAQTTWMLAMLEGEAEQLDEWANELIEVLQLEAERQETLEDYPMAWTLRQHIREIRPSDIPNLLQIIQLSIKLKQFTGEDLHSLGVIEILQLKQGVHVNPDLLLQVLQNVLDSAPLDPWLPEFAEACLLYTDKPQTFIYVLMLAATKIAYGIGQYQRAIQLAKICLHLDAENIEILSHLSTFYIHNRQDDKGIDIAKLCCSLAKTLPEKVFACCLLLRGLMGTGGHWQEVLSLLNHYESLLLSLIEAQPALTDRTSTSRLVNSTFFLPYIRDDAKTNRWIQNQVVQLCQAGIECYEKDRLERYHQRTSHPGSSGTAVQPLKIGYLSHCLGRHSVGWLARWVFEYHDRNQFEVSAYFINYQSRLKDPLRDWFVEHADKAHKFEMNSLEIAEKIYQDNIDILIDLDSITLDITCEVMALKPAPIQVTWLGWDASGLPAIDYFMADPYVLPDSAPDYYRETIWHLPNTYIAVDGFEVGVPTLRRDHLDIPNDAVIYLSAQMGHKRHPDTARLQMQILKQVPNSYFLIKGIANQESVKKFFIQIAEEEGVDCQRLRFLPEVALEATHRANLGIADVVLDTYPYNGATTTLETLWMGIPLVTRVGQQFSARNSYTMMMNAGITEGIAWTDEEYVEWGVRLGKDEAMRQQIAWKLRQSKQTAPLWNAKQFTREMEKAYQQMWANYVEGSK</sequence>
<dbReference type="STRING" id="118168.MC7420_694"/>
<organism evidence="10 11">
    <name type="scientific">Coleofasciculus chthonoplastes PCC 7420</name>
    <dbReference type="NCBI Taxonomy" id="118168"/>
    <lineage>
        <taxon>Bacteria</taxon>
        <taxon>Bacillati</taxon>
        <taxon>Cyanobacteriota</taxon>
        <taxon>Cyanophyceae</taxon>
        <taxon>Coleofasciculales</taxon>
        <taxon>Coleofasciculaceae</taxon>
        <taxon>Coleofasciculus</taxon>
    </lineage>
</organism>
<accession>B4VTE4</accession>
<keyword evidence="4" id="KW-0328">Glycosyltransferase</keyword>
<gene>
    <name evidence="10" type="ORF">MC7420_694</name>
</gene>
<dbReference type="EC" id="2.4.1.255" evidence="3"/>
<dbReference type="OrthoDB" id="146908at2"/>
<dbReference type="RefSeq" id="WP_006101640.1">
    <property type="nucleotide sequence ID" value="NZ_DS989851.1"/>
</dbReference>
<evidence type="ECO:0000259" key="9">
    <source>
        <dbReference type="Pfam" id="PF13844"/>
    </source>
</evidence>
<dbReference type="EMBL" id="DS989851">
    <property type="protein sequence ID" value="EDX74820.1"/>
    <property type="molecule type" value="Genomic_DNA"/>
</dbReference>
<feature type="domain" description="O-GlcNAc transferase C-terminal" evidence="9">
    <location>
        <begin position="541"/>
        <end position="729"/>
    </location>
</feature>
<evidence type="ECO:0000256" key="5">
    <source>
        <dbReference type="ARBA" id="ARBA00022679"/>
    </source>
</evidence>
<dbReference type="AlphaFoldDB" id="B4VTE4"/>
<dbReference type="SUPFAM" id="SSF53756">
    <property type="entry name" value="UDP-Glycosyltransferase/glycogen phosphorylase"/>
    <property type="match status" value="1"/>
</dbReference>
<dbReference type="InterPro" id="IPR019734">
    <property type="entry name" value="TPR_rpt"/>
</dbReference>
<evidence type="ECO:0000313" key="10">
    <source>
        <dbReference type="EMBL" id="EDX74820.1"/>
    </source>
</evidence>
<name>B4VTE4_9CYAN</name>
<dbReference type="Gene3D" id="3.40.50.11380">
    <property type="match status" value="1"/>
</dbReference>
<dbReference type="Gene3D" id="3.40.50.2000">
    <property type="entry name" value="Glycogen Phosphorylase B"/>
    <property type="match status" value="1"/>
</dbReference>
<feature type="domain" description="O-GlcNAc transferase C-terminal" evidence="9">
    <location>
        <begin position="345"/>
        <end position="531"/>
    </location>
</feature>
<dbReference type="GO" id="GO:0097363">
    <property type="term" value="F:protein O-acetylglucosaminyltransferase activity"/>
    <property type="evidence" value="ECO:0007669"/>
    <property type="project" value="UniProtKB-EC"/>
</dbReference>
<keyword evidence="5" id="KW-0808">Transferase</keyword>
<dbReference type="SUPFAM" id="SSF48452">
    <property type="entry name" value="TPR-like"/>
    <property type="match status" value="1"/>
</dbReference>